<organism evidence="3 4">
    <name type="scientific">Listeria monocytogenes</name>
    <dbReference type="NCBI Taxonomy" id="1639"/>
    <lineage>
        <taxon>Bacteria</taxon>
        <taxon>Bacillati</taxon>
        <taxon>Bacillota</taxon>
        <taxon>Bacilli</taxon>
        <taxon>Bacillales</taxon>
        <taxon>Listeriaceae</taxon>
        <taxon>Listeria</taxon>
    </lineage>
</organism>
<dbReference type="EMBL" id="AABEKN010000008">
    <property type="protein sequence ID" value="EAG9355039.1"/>
    <property type="molecule type" value="Genomic_DNA"/>
</dbReference>
<evidence type="ECO:0000313" key="3">
    <source>
        <dbReference type="EMBL" id="EAG9355039.1"/>
    </source>
</evidence>
<comment type="caution">
    <text evidence="3">The sequence shown here is derived from an EMBL/GenBank/DDBJ whole genome shotgun (WGS) entry which is preliminary data.</text>
</comment>
<dbReference type="AlphaFoldDB" id="A0A823IS39"/>
<evidence type="ECO:0000313" key="4">
    <source>
        <dbReference type="Proteomes" id="UP000524387"/>
    </source>
</evidence>
<dbReference type="InterPro" id="IPR032179">
    <property type="entry name" value="Cry22Aa_Ig-like"/>
</dbReference>
<feature type="domain" description="Pesticidal crystal protein Cry22Aa Ig-like" evidence="2">
    <location>
        <begin position="334"/>
        <end position="393"/>
    </location>
</feature>
<feature type="domain" description="Pesticidal crystal protein Cry22Aa Ig-like" evidence="2">
    <location>
        <begin position="178"/>
        <end position="243"/>
    </location>
</feature>
<dbReference type="Proteomes" id="UP000524387">
    <property type="component" value="Unassembled WGS sequence"/>
</dbReference>
<evidence type="ECO:0000259" key="2">
    <source>
        <dbReference type="Pfam" id="PF16403"/>
    </source>
</evidence>
<name>A0A823IS39_LISMN</name>
<reference evidence="3 4" key="1">
    <citation type="submission" date="2019-04" db="EMBL/GenBank/DDBJ databases">
        <authorList>
            <consortium name="GenomeTrakr network: Whole genome sequencing for foodborne pathogen traceback"/>
        </authorList>
    </citation>
    <scope>NUCLEOTIDE SEQUENCE [LARGE SCALE GENOMIC DNA]</scope>
    <source>
        <strain evidence="3 4">CFSAN072502</strain>
    </source>
</reference>
<sequence>MEKKKRSKKMIPYAVVSSLAVILVAGGIFAYTGMNDEATKKENTPKTAMNNGKGKYASPNSTKNNEKEQISPTLGTVIAKVEEKAATTGITSSPVVVNSPVDKILHTLAKVPDKASPVVENTVSQTPDILLPGKSDNEVTPPISIPEVPVVPDQPATPEEPSIPEIINEAPTIEAMDHEISIGSSFNPKDYATANDAEDGDITSAIQIVANNVNINEEGIYQVTYHVSDSKGSTAEKTITITVLNDRPEIMASDTQISLGDTFDPLASVSAKDKEDGNITSSIQVVANNVDTSVEGTYQVTYSVVDSHGKAAREVTINVTVKNDVPIITATDKTIPVNGVFDPLTDVAATDKQDGDLTSEVRVTSNDVDITTAGTYSVTYEVTDQNGGTAIKTVIITVEAA</sequence>
<proteinExistence type="predicted"/>
<dbReference type="InterPro" id="IPR013783">
    <property type="entry name" value="Ig-like_fold"/>
</dbReference>
<gene>
    <name evidence="3" type="ORF">CW895_14695</name>
</gene>
<evidence type="ECO:0000256" key="1">
    <source>
        <dbReference type="SAM" id="MobiDB-lite"/>
    </source>
</evidence>
<dbReference type="RefSeq" id="WP_117114334.1">
    <property type="nucleotide sequence ID" value="NZ_CP090058.1"/>
</dbReference>
<accession>A0A823IS39</accession>
<feature type="domain" description="Pesticidal crystal protein Cry22Aa Ig-like" evidence="2">
    <location>
        <begin position="253"/>
        <end position="320"/>
    </location>
</feature>
<dbReference type="Pfam" id="PF16403">
    <property type="entry name" value="Bact_surface_Ig-like"/>
    <property type="match status" value="3"/>
</dbReference>
<protein>
    <submittedName>
        <fullName evidence="3">DUF5011 domain-containing protein</fullName>
    </submittedName>
</protein>
<feature type="region of interest" description="Disordered" evidence="1">
    <location>
        <begin position="41"/>
        <end position="69"/>
    </location>
</feature>
<dbReference type="Gene3D" id="2.60.40.10">
    <property type="entry name" value="Immunoglobulins"/>
    <property type="match status" value="3"/>
</dbReference>